<feature type="compositionally biased region" description="Low complexity" evidence="1">
    <location>
        <begin position="294"/>
        <end position="307"/>
    </location>
</feature>
<evidence type="ECO:0008006" key="4">
    <source>
        <dbReference type="Google" id="ProtNLM"/>
    </source>
</evidence>
<dbReference type="RefSeq" id="WP_049925610.1">
    <property type="nucleotide sequence ID" value="NZ_HG322954.1"/>
</dbReference>
<feature type="region of interest" description="Disordered" evidence="1">
    <location>
        <begin position="426"/>
        <end position="589"/>
    </location>
</feature>
<feature type="compositionally biased region" description="Low complexity" evidence="1">
    <location>
        <begin position="326"/>
        <end position="335"/>
    </location>
</feature>
<name>A0A7X6RZN1_9MYCO</name>
<feature type="compositionally biased region" description="Gly residues" evidence="1">
    <location>
        <begin position="440"/>
        <end position="453"/>
    </location>
</feature>
<evidence type="ECO:0000256" key="1">
    <source>
        <dbReference type="SAM" id="MobiDB-lite"/>
    </source>
</evidence>
<feature type="compositionally biased region" description="Gly residues" evidence="1">
    <location>
        <begin position="511"/>
        <end position="521"/>
    </location>
</feature>
<gene>
    <name evidence="2" type="ORF">HGA11_28895</name>
</gene>
<feature type="compositionally biased region" description="Low complexity" evidence="1">
    <location>
        <begin position="350"/>
        <end position="359"/>
    </location>
</feature>
<protein>
    <recommendedName>
        <fullName evidence="4">PE domain-containing protein</fullName>
    </recommendedName>
</protein>
<dbReference type="AlphaFoldDB" id="A0A7X6RZN1"/>
<organism evidence="2 3">
    <name type="scientific">Mycolicibacterium septicum DSM 44393</name>
    <dbReference type="NCBI Taxonomy" id="1341646"/>
    <lineage>
        <taxon>Bacteria</taxon>
        <taxon>Bacillati</taxon>
        <taxon>Actinomycetota</taxon>
        <taxon>Actinomycetes</taxon>
        <taxon>Mycobacteriales</taxon>
        <taxon>Mycobacteriaceae</taxon>
        <taxon>Mycolicibacterium</taxon>
    </lineage>
</organism>
<feature type="compositionally biased region" description="Low complexity" evidence="1">
    <location>
        <begin position="486"/>
        <end position="510"/>
    </location>
</feature>
<dbReference type="Proteomes" id="UP000518188">
    <property type="component" value="Unassembled WGS sequence"/>
</dbReference>
<evidence type="ECO:0000313" key="3">
    <source>
        <dbReference type="Proteomes" id="UP000518188"/>
    </source>
</evidence>
<dbReference type="EMBL" id="JAAXPJ010000015">
    <property type="protein sequence ID" value="NKZ14995.1"/>
    <property type="molecule type" value="Genomic_DNA"/>
</dbReference>
<comment type="caution">
    <text evidence="2">The sequence shown here is derived from an EMBL/GenBank/DDBJ whole genome shotgun (WGS) entry which is preliminary data.</text>
</comment>
<proteinExistence type="predicted"/>
<sequence>MHAEQLLVAARHVAAAAESLSSTAARPLAHPPVAADEVSTSAAARLSEHGMVLSSRASDGAAVLAAAAVAISQAATAYTEMNQNNAQTVSLNGNPGAVSVSFTPAVTANAPDPTVPIAPATPRDGRVTAAVVESGNPCAGSSFITGCADHAAAFRSAAHVVRNAKATVASALTGQTGPTLSAGLTRFETWANSMADHADTVKSAGQGHSERFSNTQNSTPRTAQFTTLERQISETAALNARPATMGMYTPVLEKLQTRYLNLHTQAGGSMQSYHLAELPAAPPPPPPVVPIVSGEPAATAGTPSASADRATDPQHPGAGPVDEDGLPGADLGGAADDPEIAALLGDPDNGDLPGLEGLPAGAGGAPGADPLTTVSMLAGTLPGLLTGVVSGVAAIPAAMAQQAQGAVSQVVEGVSGAVSEFQQPEIGAGEPSLGLSDFGGSPGLGGGGGGGAGATDPAASGSPLPPGGTGMMSTAGAPTAPPPIAGPTTTPTTTGATTTPAGAPMMMPPMGGMGMGAGAAGGTRRLSEPNKEVYVPPVANGEPVRGEVVRRRPYQTTPAEPTKPAEKATTVTSARRGKKRVITRDEEPK</sequence>
<accession>A0A7X6RZN1</accession>
<feature type="compositionally biased region" description="Pro residues" evidence="1">
    <location>
        <begin position="280"/>
        <end position="289"/>
    </location>
</feature>
<reference evidence="2 3" key="1">
    <citation type="submission" date="2020-04" db="EMBL/GenBank/DDBJ databases">
        <title>MicrobeNet Type strains.</title>
        <authorList>
            <person name="Nicholson A.C."/>
        </authorList>
    </citation>
    <scope>NUCLEOTIDE SEQUENCE [LARGE SCALE GENOMIC DNA]</scope>
    <source>
        <strain evidence="2 3">ATCC 700731</strain>
    </source>
</reference>
<evidence type="ECO:0000313" key="2">
    <source>
        <dbReference type="EMBL" id="NKZ14995.1"/>
    </source>
</evidence>
<feature type="region of interest" description="Disordered" evidence="1">
    <location>
        <begin position="276"/>
        <end position="366"/>
    </location>
</feature>
<dbReference type="InterPro" id="IPR038332">
    <property type="entry name" value="PPE_sf"/>
</dbReference>
<dbReference type="Gene3D" id="1.20.1260.20">
    <property type="entry name" value="PPE superfamily"/>
    <property type="match status" value="1"/>
</dbReference>